<gene>
    <name evidence="2" type="ORF">NV36_13670</name>
</gene>
<dbReference type="PROSITE" id="PS50828">
    <property type="entry name" value="SMR"/>
    <property type="match status" value="1"/>
</dbReference>
<evidence type="ECO:0000313" key="2">
    <source>
        <dbReference type="EMBL" id="KGO07784.1"/>
    </source>
</evidence>
<sequence>MVKGTRVQALDDDFEGLVVETVDGEILVEDSDGFILRFRESELIPIIDDRLNSDLAYVPDSVISEKEQPKRRQAPKVSAKERNAPMFEVDLHINKLVKSKRGMSNYEILTLQLDTARGQLDFAIRKRIPKMVFIHGVGEGVLREELYTLLRRYDGIKFYDADFQKYGAGATEVYLYQNATTR</sequence>
<evidence type="ECO:0000259" key="1">
    <source>
        <dbReference type="PROSITE" id="PS50828"/>
    </source>
</evidence>
<dbReference type="PATRIC" id="fig|1300343.5.peg.1626"/>
<dbReference type="Proteomes" id="UP000030140">
    <property type="component" value="Unassembled WGS sequence"/>
</dbReference>
<evidence type="ECO:0000313" key="3">
    <source>
        <dbReference type="Proteomes" id="UP000030140"/>
    </source>
</evidence>
<dbReference type="KEGG" id="ddo:I597_1620"/>
<accession>A0A0A2GWZ2</accession>
<feature type="domain" description="Smr" evidence="1">
    <location>
        <begin position="125"/>
        <end position="176"/>
    </location>
</feature>
<reference evidence="2 3" key="1">
    <citation type="submission" date="2014-10" db="EMBL/GenBank/DDBJ databases">
        <title>Draft genome sequence of the proteorhodopsin-containing marine bacterium Dokdonia donghaensis.</title>
        <authorList>
            <person name="Gomez-Consarnau L."/>
            <person name="Gonzalez J.M."/>
            <person name="Riedel T."/>
            <person name="Jaenicke S."/>
            <person name="Wagner-Doebler I."/>
            <person name="Fuhrman J.A."/>
        </authorList>
    </citation>
    <scope>NUCLEOTIDE SEQUENCE [LARGE SCALE GENOMIC DNA]</scope>
    <source>
        <strain evidence="2 3">DSW-1</strain>
    </source>
</reference>
<organism evidence="2 3">
    <name type="scientific">Dokdonia donghaensis DSW-1</name>
    <dbReference type="NCBI Taxonomy" id="1300343"/>
    <lineage>
        <taxon>Bacteria</taxon>
        <taxon>Pseudomonadati</taxon>
        <taxon>Bacteroidota</taxon>
        <taxon>Flavobacteriia</taxon>
        <taxon>Flavobacteriales</taxon>
        <taxon>Flavobacteriaceae</taxon>
        <taxon>Dokdonia</taxon>
    </lineage>
</organism>
<dbReference type="InterPro" id="IPR036063">
    <property type="entry name" value="Smr_dom_sf"/>
</dbReference>
<dbReference type="Gene3D" id="3.30.1370.110">
    <property type="match status" value="1"/>
</dbReference>
<dbReference type="EMBL" id="JSAQ01000001">
    <property type="protein sequence ID" value="KGO07784.1"/>
    <property type="molecule type" value="Genomic_DNA"/>
</dbReference>
<comment type="caution">
    <text evidence="2">The sequence shown here is derived from an EMBL/GenBank/DDBJ whole genome shotgun (WGS) entry which is preliminary data.</text>
</comment>
<dbReference type="InterPro" id="IPR002625">
    <property type="entry name" value="Smr_dom"/>
</dbReference>
<protein>
    <submittedName>
        <fullName evidence="2">DNA mismatch repair protein MutS</fullName>
    </submittedName>
</protein>
<dbReference type="RefSeq" id="WP_035328232.1">
    <property type="nucleotide sequence ID" value="NZ_CP015125.1"/>
</dbReference>
<proteinExistence type="predicted"/>
<dbReference type="AlphaFoldDB" id="A0A0A2GWZ2"/>
<keyword evidence="3" id="KW-1185">Reference proteome</keyword>
<dbReference type="Pfam" id="PF01713">
    <property type="entry name" value="Smr"/>
    <property type="match status" value="1"/>
</dbReference>
<dbReference type="OrthoDB" id="1524810at2"/>
<name>A0A0A2GWZ2_9FLAO</name>